<gene>
    <name evidence="4" type="ORF">C7443_109103</name>
</gene>
<dbReference type="AlphaFoldDB" id="A0A317MS39"/>
<dbReference type="EC" id="5.99.1.4" evidence="1"/>
<dbReference type="OrthoDB" id="5244108at2"/>
<dbReference type="PANTHER" id="PTHR42943">
    <property type="entry name" value="GLUTATHIONE S-TRANSFERASE KAPPA"/>
    <property type="match status" value="1"/>
</dbReference>
<dbReference type="GO" id="GO:0006749">
    <property type="term" value="P:glutathione metabolic process"/>
    <property type="evidence" value="ECO:0007669"/>
    <property type="project" value="TreeGrafter"/>
</dbReference>
<keyword evidence="5" id="KW-1185">Reference proteome</keyword>
<reference evidence="4 5" key="1">
    <citation type="submission" date="2018-05" db="EMBL/GenBank/DDBJ databases">
        <title>Genomic Encyclopedia of Type Strains, Phase IV (KMG-IV): sequencing the most valuable type-strain genomes for metagenomic binning, comparative biology and taxonomic classification.</title>
        <authorList>
            <person name="Goeker M."/>
        </authorList>
    </citation>
    <scope>NUCLEOTIDE SEQUENCE [LARGE SCALE GENOMIC DNA]</scope>
    <source>
        <strain evidence="4 5">DSM 23606</strain>
    </source>
</reference>
<dbReference type="SUPFAM" id="SSF52833">
    <property type="entry name" value="Thioredoxin-like"/>
    <property type="match status" value="1"/>
</dbReference>
<comment type="similarity">
    <text evidence="1">Belongs to the GST superfamily. NadH family.</text>
</comment>
<protein>
    <recommendedName>
        <fullName evidence="1">2-hydroxychromene-2-carboxylate isomerase</fullName>
        <ecNumber evidence="1">5.99.1.4</ecNumber>
    </recommendedName>
</protein>
<dbReference type="EMBL" id="QGTJ01000009">
    <property type="protein sequence ID" value="PWV59850.1"/>
    <property type="molecule type" value="Genomic_DNA"/>
</dbReference>
<dbReference type="GO" id="GO:0004364">
    <property type="term" value="F:glutathione transferase activity"/>
    <property type="evidence" value="ECO:0007669"/>
    <property type="project" value="TreeGrafter"/>
</dbReference>
<dbReference type="GO" id="GO:0018845">
    <property type="term" value="F:2-hydroxychromene-2-carboxylate isomerase activity"/>
    <property type="evidence" value="ECO:0007669"/>
    <property type="project" value="UniProtKB-UniRule"/>
</dbReference>
<dbReference type="GO" id="GO:1901170">
    <property type="term" value="P:naphthalene catabolic process"/>
    <property type="evidence" value="ECO:0007669"/>
    <property type="project" value="InterPro"/>
</dbReference>
<keyword evidence="1 4" id="KW-0413">Isomerase</keyword>
<evidence type="ECO:0000256" key="2">
    <source>
        <dbReference type="PIRSR" id="PIRSR006386-1"/>
    </source>
</evidence>
<proteinExistence type="inferred from homology"/>
<dbReference type="RefSeq" id="WP_110019455.1">
    <property type="nucleotide sequence ID" value="NZ_QGTJ01000009.1"/>
</dbReference>
<dbReference type="InterPro" id="IPR044087">
    <property type="entry name" value="NahD-like"/>
</dbReference>
<evidence type="ECO:0000313" key="4">
    <source>
        <dbReference type="EMBL" id="PWV59850.1"/>
    </source>
</evidence>
<dbReference type="Proteomes" id="UP000246569">
    <property type="component" value="Unassembled WGS sequence"/>
</dbReference>
<name>A0A317MS39_9GAMM</name>
<dbReference type="GO" id="GO:0004602">
    <property type="term" value="F:glutathione peroxidase activity"/>
    <property type="evidence" value="ECO:0007669"/>
    <property type="project" value="TreeGrafter"/>
</dbReference>
<evidence type="ECO:0000259" key="3">
    <source>
        <dbReference type="Pfam" id="PF01323"/>
    </source>
</evidence>
<accession>A0A317MS39</accession>
<dbReference type="PIRSF" id="PIRSF006386">
    <property type="entry name" value="HCCAis_GSTk"/>
    <property type="match status" value="1"/>
</dbReference>
<evidence type="ECO:0000256" key="1">
    <source>
        <dbReference type="PIRNR" id="PIRNR006386"/>
    </source>
</evidence>
<dbReference type="CDD" id="cd03022">
    <property type="entry name" value="DsbA_HCCA_Iso"/>
    <property type="match status" value="1"/>
</dbReference>
<feature type="domain" description="DSBA-like thioredoxin" evidence="3">
    <location>
        <begin position="7"/>
        <end position="189"/>
    </location>
</feature>
<dbReference type="InterPro" id="IPR001853">
    <property type="entry name" value="DSBA-like_thioredoxin_dom"/>
</dbReference>
<organism evidence="4 5">
    <name type="scientific">Plasticicumulans acidivorans</name>
    <dbReference type="NCBI Taxonomy" id="886464"/>
    <lineage>
        <taxon>Bacteria</taxon>
        <taxon>Pseudomonadati</taxon>
        <taxon>Pseudomonadota</taxon>
        <taxon>Gammaproteobacteria</taxon>
        <taxon>Candidatus Competibacteraceae</taxon>
        <taxon>Plasticicumulans</taxon>
    </lineage>
</organism>
<sequence length="197" mass="22192">MVQPVDVYLYFNFRSPYCYLASKRLFDVIERYHVNLQWRPLGGWDGRSPPQDAPKRVPLARQDMARWARRMGIPVNPPPLTTEPTIAGAGSLYAEAAGCLRPYIVEVMRAAYGEGQDIGDPQVLLAIGERIGLARDALAASFEDPALRRQLADNWAEADQKGVVGVPSFVVGEQIFWGNDRIEFLDEHLRELRLARL</sequence>
<comment type="caution">
    <text evidence="4">The sequence shown here is derived from an EMBL/GenBank/DDBJ whole genome shotgun (WGS) entry which is preliminary data.</text>
</comment>
<dbReference type="InterPro" id="IPR036249">
    <property type="entry name" value="Thioredoxin-like_sf"/>
</dbReference>
<dbReference type="InterPro" id="IPR051924">
    <property type="entry name" value="GST_Kappa/NadH"/>
</dbReference>
<feature type="active site" description="Nucleophile" evidence="2">
    <location>
        <position position="15"/>
    </location>
</feature>
<dbReference type="Pfam" id="PF01323">
    <property type="entry name" value="DSBA"/>
    <property type="match status" value="1"/>
</dbReference>
<comment type="catalytic activity">
    <reaction evidence="1">
        <text>2-hydroxychromene-2-carboxylate = (3E)-4-(2-hydroxyphenyl)-2-oxobut-3-enoate</text>
        <dbReference type="Rhea" id="RHEA:27401"/>
        <dbReference type="ChEBI" id="CHEBI:59350"/>
        <dbReference type="ChEBI" id="CHEBI:59353"/>
        <dbReference type="EC" id="5.99.1.4"/>
    </reaction>
</comment>
<evidence type="ECO:0000313" key="5">
    <source>
        <dbReference type="Proteomes" id="UP000246569"/>
    </source>
</evidence>
<dbReference type="Gene3D" id="3.40.30.10">
    <property type="entry name" value="Glutaredoxin"/>
    <property type="match status" value="1"/>
</dbReference>
<dbReference type="InterPro" id="IPR014440">
    <property type="entry name" value="HCCAis_GSTk"/>
</dbReference>
<dbReference type="PANTHER" id="PTHR42943:SF2">
    <property type="entry name" value="GLUTATHIONE S-TRANSFERASE KAPPA 1"/>
    <property type="match status" value="1"/>
</dbReference>